<proteinExistence type="predicted"/>
<dbReference type="InterPro" id="IPR013766">
    <property type="entry name" value="Thioredoxin_domain"/>
</dbReference>
<name>H1YBE4_9SPHI</name>
<sequence length="296" mass="32812">MLDESAILNASVLVDITYANNGEIKNEKKLVFVAQSNDPHHSGMDFTFPEFGYCRFVYKGKPYLLATGSNTANPYITVLPDRPYFTSIGWDKRVKKDQVVQIGDDELLVSNITDNTKEITLTGNDIYGFATGLNSKGTSPQTAVKKAPALTLRQTGFIAPPVKGININPNASPGTSIATANLKGKYVFIDFWSTYCGPCIQEFDYLKEAYAKYNRQQLEIVGVIDDRDQNVTLQILKEHNINWPNIKMEASGTSIPGYQDINSYPTNLLIDPQGKIIAMDLRGDALMNKLKTLIAL</sequence>
<evidence type="ECO:0000313" key="2">
    <source>
        <dbReference type="EMBL" id="EHQ31198.1"/>
    </source>
</evidence>
<dbReference type="Pfam" id="PF13905">
    <property type="entry name" value="Thioredoxin_8"/>
    <property type="match status" value="1"/>
</dbReference>
<dbReference type="Gene3D" id="3.40.30.10">
    <property type="entry name" value="Glutaredoxin"/>
    <property type="match status" value="1"/>
</dbReference>
<dbReference type="AlphaFoldDB" id="H1YBE4"/>
<evidence type="ECO:0000313" key="3">
    <source>
        <dbReference type="Proteomes" id="UP000002774"/>
    </source>
</evidence>
<accession>H1YBE4</accession>
<dbReference type="RefSeq" id="WP_008513481.1">
    <property type="nucleotide sequence ID" value="NZ_CM001403.1"/>
</dbReference>
<dbReference type="SUPFAM" id="SSF52833">
    <property type="entry name" value="Thioredoxin-like"/>
    <property type="match status" value="1"/>
</dbReference>
<dbReference type="InterPro" id="IPR050553">
    <property type="entry name" value="Thioredoxin_ResA/DsbE_sf"/>
</dbReference>
<dbReference type="HOGENOM" id="CLU_939470_0_0_10"/>
<gene>
    <name evidence="2" type="ORF">Mucpa_7155</name>
</gene>
<keyword evidence="3" id="KW-1185">Reference proteome</keyword>
<dbReference type="InterPro" id="IPR036249">
    <property type="entry name" value="Thioredoxin-like_sf"/>
</dbReference>
<dbReference type="EMBL" id="CM001403">
    <property type="protein sequence ID" value="EHQ31198.1"/>
    <property type="molecule type" value="Genomic_DNA"/>
</dbReference>
<dbReference type="PANTHER" id="PTHR42852:SF13">
    <property type="entry name" value="PROTEIN DIPZ"/>
    <property type="match status" value="1"/>
</dbReference>
<protein>
    <submittedName>
        <fullName evidence="2">Redoxin domain protein</fullName>
    </submittedName>
</protein>
<dbReference type="InterPro" id="IPR012336">
    <property type="entry name" value="Thioredoxin-like_fold"/>
</dbReference>
<reference evidence="2" key="1">
    <citation type="submission" date="2011-09" db="EMBL/GenBank/DDBJ databases">
        <title>The permanent draft genome of Mucilaginibacter paludis DSM 18603.</title>
        <authorList>
            <consortium name="US DOE Joint Genome Institute (JGI-PGF)"/>
            <person name="Lucas S."/>
            <person name="Han J."/>
            <person name="Lapidus A."/>
            <person name="Bruce D."/>
            <person name="Goodwin L."/>
            <person name="Pitluck S."/>
            <person name="Peters L."/>
            <person name="Kyrpides N."/>
            <person name="Mavromatis K."/>
            <person name="Ivanova N."/>
            <person name="Mikhailova N."/>
            <person name="Held B."/>
            <person name="Detter J.C."/>
            <person name="Tapia R."/>
            <person name="Han C."/>
            <person name="Land M."/>
            <person name="Hauser L."/>
            <person name="Markowitz V."/>
            <person name="Cheng J.-F."/>
            <person name="Hugenholtz P."/>
            <person name="Woyke T."/>
            <person name="Wu D."/>
            <person name="Tindall B."/>
            <person name="Brambilla E."/>
            <person name="Klenk H.-P."/>
            <person name="Eisen J.A."/>
        </authorList>
    </citation>
    <scope>NUCLEOTIDE SEQUENCE [LARGE SCALE GENOMIC DNA]</scope>
    <source>
        <strain evidence="2">DSM 18603</strain>
    </source>
</reference>
<dbReference type="STRING" id="714943.Mucpa_7155"/>
<organism evidence="2 3">
    <name type="scientific">Mucilaginibacter paludis DSM 18603</name>
    <dbReference type="NCBI Taxonomy" id="714943"/>
    <lineage>
        <taxon>Bacteria</taxon>
        <taxon>Pseudomonadati</taxon>
        <taxon>Bacteroidota</taxon>
        <taxon>Sphingobacteriia</taxon>
        <taxon>Sphingobacteriales</taxon>
        <taxon>Sphingobacteriaceae</taxon>
        <taxon>Mucilaginibacter</taxon>
    </lineage>
</organism>
<dbReference type="PANTHER" id="PTHR42852">
    <property type="entry name" value="THIOL:DISULFIDE INTERCHANGE PROTEIN DSBE"/>
    <property type="match status" value="1"/>
</dbReference>
<feature type="domain" description="Thioredoxin" evidence="1">
    <location>
        <begin position="141"/>
        <end position="296"/>
    </location>
</feature>
<dbReference type="eggNOG" id="COG0526">
    <property type="taxonomic scope" value="Bacteria"/>
</dbReference>
<dbReference type="CDD" id="cd02966">
    <property type="entry name" value="TlpA_like_family"/>
    <property type="match status" value="1"/>
</dbReference>
<dbReference type="Proteomes" id="UP000002774">
    <property type="component" value="Chromosome"/>
</dbReference>
<evidence type="ECO:0000259" key="1">
    <source>
        <dbReference type="PROSITE" id="PS51352"/>
    </source>
</evidence>
<dbReference type="PROSITE" id="PS51352">
    <property type="entry name" value="THIOREDOXIN_2"/>
    <property type="match status" value="1"/>
</dbReference>
<dbReference type="OrthoDB" id="1095575at2"/>